<proteinExistence type="predicted"/>
<name>A0A1W6YWD6_9BORD</name>
<feature type="domain" description="Carboxymuconolactone decarboxylase-like" evidence="1">
    <location>
        <begin position="52"/>
        <end position="103"/>
    </location>
</feature>
<protein>
    <submittedName>
        <fullName evidence="2">Alkylhydroperoxidase</fullName>
    </submittedName>
</protein>
<dbReference type="GO" id="GO:0051920">
    <property type="term" value="F:peroxiredoxin activity"/>
    <property type="evidence" value="ECO:0007669"/>
    <property type="project" value="InterPro"/>
</dbReference>
<dbReference type="AlphaFoldDB" id="A0A1W6YWD6"/>
<dbReference type="PANTHER" id="PTHR35446">
    <property type="entry name" value="SI:CH211-175M2.5"/>
    <property type="match status" value="1"/>
</dbReference>
<evidence type="ECO:0000313" key="3">
    <source>
        <dbReference type="Proteomes" id="UP000194139"/>
    </source>
</evidence>
<dbReference type="InterPro" id="IPR003779">
    <property type="entry name" value="CMD-like"/>
</dbReference>
<keyword evidence="2" id="KW-0575">Peroxidase</keyword>
<sequence length="180" mass="19064">MSSRLPAVAFEQATGATAEVFQRIKKSVGRVPNAYATLGTHAPAALAVMLQADAVLTSGALSRQDQELIKLVVSEAAGCDYCVAAHTLVGKMTGLAPEAMRQARHGEPTGDALQDALVRFLNVLIRRPGTIPQAEYDAIRAAGYDERQLADIALAVAVITFTNVFNRINDTDVDFPAVAA</sequence>
<reference evidence="2 3" key="1">
    <citation type="submission" date="2017-05" db="EMBL/GenBank/DDBJ databases">
        <title>Complete and WGS of Bordetella genogroups.</title>
        <authorList>
            <person name="Spilker T."/>
            <person name="LiPuma J."/>
        </authorList>
    </citation>
    <scope>NUCLEOTIDE SEQUENCE [LARGE SCALE GENOMIC DNA]</scope>
    <source>
        <strain evidence="2 3">AU17164</strain>
    </source>
</reference>
<dbReference type="Proteomes" id="UP000194139">
    <property type="component" value="Chromosome"/>
</dbReference>
<dbReference type="InterPro" id="IPR004675">
    <property type="entry name" value="AhpD_core"/>
</dbReference>
<dbReference type="NCBIfam" id="TIGR00778">
    <property type="entry name" value="ahpD_dom"/>
    <property type="match status" value="1"/>
</dbReference>
<dbReference type="EMBL" id="CP021109">
    <property type="protein sequence ID" value="ARP85380.1"/>
    <property type="molecule type" value="Genomic_DNA"/>
</dbReference>
<dbReference type="RefSeq" id="WP_086071528.1">
    <property type="nucleotide sequence ID" value="NZ_CP021109.1"/>
</dbReference>
<keyword evidence="2" id="KW-0560">Oxidoreductase</keyword>
<evidence type="ECO:0000313" key="2">
    <source>
        <dbReference type="EMBL" id="ARP85380.1"/>
    </source>
</evidence>
<dbReference type="InterPro" id="IPR029032">
    <property type="entry name" value="AhpD-like"/>
</dbReference>
<keyword evidence="3" id="KW-1185">Reference proteome</keyword>
<dbReference type="SUPFAM" id="SSF69118">
    <property type="entry name" value="AhpD-like"/>
    <property type="match status" value="1"/>
</dbReference>
<organism evidence="2 3">
    <name type="scientific">Bordetella genomosp. 9</name>
    <dbReference type="NCBI Taxonomy" id="1416803"/>
    <lineage>
        <taxon>Bacteria</taxon>
        <taxon>Pseudomonadati</taxon>
        <taxon>Pseudomonadota</taxon>
        <taxon>Betaproteobacteria</taxon>
        <taxon>Burkholderiales</taxon>
        <taxon>Alcaligenaceae</taxon>
        <taxon>Bordetella</taxon>
    </lineage>
</organism>
<evidence type="ECO:0000259" key="1">
    <source>
        <dbReference type="Pfam" id="PF02627"/>
    </source>
</evidence>
<dbReference type="Gene3D" id="1.20.1290.10">
    <property type="entry name" value="AhpD-like"/>
    <property type="match status" value="1"/>
</dbReference>
<gene>
    <name evidence="2" type="ORF">CAL13_03465</name>
</gene>
<dbReference type="PANTHER" id="PTHR35446:SF3">
    <property type="entry name" value="CMD DOMAIN-CONTAINING PROTEIN"/>
    <property type="match status" value="1"/>
</dbReference>
<accession>A0A1W6YWD6</accession>
<dbReference type="Pfam" id="PF02627">
    <property type="entry name" value="CMD"/>
    <property type="match status" value="1"/>
</dbReference>